<reference evidence="7 9" key="2">
    <citation type="submission" date="2015-12" db="EMBL/GenBank/DDBJ databases">
        <authorList>
            <person name="Lauer A."/>
            <person name="Humrighouse B."/>
            <person name="Loparev V."/>
            <person name="Shewmaker P.L."/>
            <person name="Whitney A.M."/>
            <person name="McLaughlin R.W."/>
        </authorList>
    </citation>
    <scope>NUCLEOTIDE SEQUENCE [LARGE SCALE GENOMIC DNA]</scope>
    <source>
        <strain evidence="7 9">LMG 23085</strain>
    </source>
</reference>
<evidence type="ECO:0000256" key="6">
    <source>
        <dbReference type="SAM" id="Phobius"/>
    </source>
</evidence>
<dbReference type="InterPro" id="IPR047199">
    <property type="entry name" value="CorA-like"/>
</dbReference>
<gene>
    <name evidence="7" type="ORF">ATZ33_17605</name>
    <name evidence="8" type="ORF">RV15_GL002210</name>
</gene>
<dbReference type="Proteomes" id="UP000065511">
    <property type="component" value="Chromosome"/>
</dbReference>
<evidence type="ECO:0000313" key="7">
    <source>
        <dbReference type="EMBL" id="ALS03125.1"/>
    </source>
</evidence>
<sequence length="318" mass="36178">MINYLKIENSQLVSSQTDTAETVWLAVEKPTEEEINQLVATYKLPKDYITGVLDDNENSRFEGLHQNTLEEPALMLLQYPHATISPSGYTQMDTFPFAIILTTDGKVITVINNSADFLKQTFTTPVPDSELPIQETLILYLSWQISTCYNRFLKELIKQTNKLEGELKVSTENSQLYQMMDIQKSLVYFESAINSNLEVLNMLYNARIFTDPRAHLPRLHDILVETKQAATTTKIQLKLVDKVSDTFSAIVSNNLNNVMKILTSLTIVLTIPTIIGGIFGMNVKLPFANREDAFFWIFIVTTATCIIVIRRLKKRNLL</sequence>
<evidence type="ECO:0000313" key="9">
    <source>
        <dbReference type="Proteomes" id="UP000065511"/>
    </source>
</evidence>
<dbReference type="SUPFAM" id="SSF144083">
    <property type="entry name" value="Magnesium transport protein CorA, transmembrane region"/>
    <property type="match status" value="1"/>
</dbReference>
<dbReference type="AlphaFoldDB" id="A0A0S3KFQ5"/>
<dbReference type="Pfam" id="PF01544">
    <property type="entry name" value="CorA"/>
    <property type="match status" value="1"/>
</dbReference>
<dbReference type="CDD" id="cd12827">
    <property type="entry name" value="EcCorA_ZntB-like_u2"/>
    <property type="match status" value="1"/>
</dbReference>
<dbReference type="EMBL" id="CP013614">
    <property type="protein sequence ID" value="ALS03125.1"/>
    <property type="molecule type" value="Genomic_DNA"/>
</dbReference>
<dbReference type="GO" id="GO:0046873">
    <property type="term" value="F:metal ion transmembrane transporter activity"/>
    <property type="evidence" value="ECO:0007669"/>
    <property type="project" value="InterPro"/>
</dbReference>
<evidence type="ECO:0000313" key="8">
    <source>
        <dbReference type="EMBL" id="OJG93076.1"/>
    </source>
</evidence>
<dbReference type="Gene3D" id="3.30.460.20">
    <property type="entry name" value="CorA soluble domain-like"/>
    <property type="match status" value="1"/>
</dbReference>
<evidence type="ECO:0000256" key="3">
    <source>
        <dbReference type="ARBA" id="ARBA00022692"/>
    </source>
</evidence>
<dbReference type="GO" id="GO:0016020">
    <property type="term" value="C:membrane"/>
    <property type="evidence" value="ECO:0007669"/>
    <property type="project" value="UniProtKB-SubCell"/>
</dbReference>
<dbReference type="KEGG" id="ess:ATZ33_17605"/>
<comment type="similarity">
    <text evidence="2">Belongs to the CorA metal ion transporter (MIT) (TC 1.A.35) family.</text>
</comment>
<evidence type="ECO:0000256" key="1">
    <source>
        <dbReference type="ARBA" id="ARBA00004141"/>
    </source>
</evidence>
<dbReference type="InterPro" id="IPR002523">
    <property type="entry name" value="MgTranspt_CorA/ZnTranspt_ZntB"/>
</dbReference>
<dbReference type="OrthoDB" id="9803416at2"/>
<feature type="transmembrane region" description="Helical" evidence="6">
    <location>
        <begin position="293"/>
        <end position="312"/>
    </location>
</feature>
<evidence type="ECO:0000256" key="4">
    <source>
        <dbReference type="ARBA" id="ARBA00022989"/>
    </source>
</evidence>
<evidence type="ECO:0000256" key="2">
    <source>
        <dbReference type="ARBA" id="ARBA00009765"/>
    </source>
</evidence>
<keyword evidence="9" id="KW-1185">Reference proteome</keyword>
<organism evidence="8 10">
    <name type="scientific">Enterococcus silesiacus</name>
    <dbReference type="NCBI Taxonomy" id="332949"/>
    <lineage>
        <taxon>Bacteria</taxon>
        <taxon>Bacillati</taxon>
        <taxon>Bacillota</taxon>
        <taxon>Bacilli</taxon>
        <taxon>Lactobacillales</taxon>
        <taxon>Enterococcaceae</taxon>
        <taxon>Enterococcus</taxon>
    </lineage>
</organism>
<feature type="transmembrane region" description="Helical" evidence="6">
    <location>
        <begin position="261"/>
        <end position="281"/>
    </location>
</feature>
<dbReference type="PANTHER" id="PTHR47891">
    <property type="entry name" value="TRANSPORTER-RELATED"/>
    <property type="match status" value="1"/>
</dbReference>
<name>A0A0S3KFQ5_9ENTE</name>
<evidence type="ECO:0000313" key="10">
    <source>
        <dbReference type="Proteomes" id="UP000183039"/>
    </source>
</evidence>
<dbReference type="PANTHER" id="PTHR47891:SF2">
    <property type="entry name" value="MAGNESIUM AND COBALT TRANSPORTER"/>
    <property type="match status" value="1"/>
</dbReference>
<dbReference type="InterPro" id="IPR045861">
    <property type="entry name" value="CorA_cytoplasmic_dom"/>
</dbReference>
<dbReference type="Gene3D" id="1.20.58.340">
    <property type="entry name" value="Magnesium transport protein CorA, transmembrane region"/>
    <property type="match status" value="2"/>
</dbReference>
<dbReference type="InterPro" id="IPR045863">
    <property type="entry name" value="CorA_TM1_TM2"/>
</dbReference>
<keyword evidence="5 6" id="KW-0472">Membrane</keyword>
<comment type="subcellular location">
    <subcellularLocation>
        <location evidence="1">Membrane</location>
        <topology evidence="1">Multi-pass membrane protein</topology>
    </subcellularLocation>
</comment>
<protein>
    <submittedName>
        <fullName evidence="7">Magnesium transporter CorA</fullName>
    </submittedName>
</protein>
<dbReference type="RefSeq" id="WP_071876628.1">
    <property type="nucleotide sequence ID" value="NZ_JXLC01000003.1"/>
</dbReference>
<accession>A0A0S3KFQ5</accession>
<dbReference type="Proteomes" id="UP000183039">
    <property type="component" value="Unassembled WGS sequence"/>
</dbReference>
<keyword evidence="3 6" id="KW-0812">Transmembrane</keyword>
<evidence type="ECO:0000256" key="5">
    <source>
        <dbReference type="ARBA" id="ARBA00023136"/>
    </source>
</evidence>
<proteinExistence type="inferred from homology"/>
<dbReference type="EMBL" id="JXLC01000003">
    <property type="protein sequence ID" value="OJG93076.1"/>
    <property type="molecule type" value="Genomic_DNA"/>
</dbReference>
<dbReference type="SUPFAM" id="SSF143865">
    <property type="entry name" value="CorA soluble domain-like"/>
    <property type="match status" value="1"/>
</dbReference>
<keyword evidence="4 6" id="KW-1133">Transmembrane helix</keyword>
<reference evidence="8 10" key="1">
    <citation type="submission" date="2014-12" db="EMBL/GenBank/DDBJ databases">
        <title>Draft genome sequences of 29 type strains of Enterococci.</title>
        <authorList>
            <person name="Zhong Z."/>
            <person name="Sun Z."/>
            <person name="Liu W."/>
            <person name="Zhang W."/>
            <person name="Zhang H."/>
        </authorList>
    </citation>
    <scope>NUCLEOTIDE SEQUENCE [LARGE SCALE GENOMIC DNA]</scope>
    <source>
        <strain evidence="8 10">DSM 22801</strain>
    </source>
</reference>